<dbReference type="CDD" id="cd00158">
    <property type="entry name" value="RHOD"/>
    <property type="match status" value="1"/>
</dbReference>
<dbReference type="SUPFAM" id="SSF52821">
    <property type="entry name" value="Rhodanese/Cell cycle control phosphatase"/>
    <property type="match status" value="1"/>
</dbReference>
<feature type="domain" description="Rhodanese" evidence="1">
    <location>
        <begin position="31"/>
        <end position="120"/>
    </location>
</feature>
<keyword evidence="3" id="KW-1185">Reference proteome</keyword>
<evidence type="ECO:0000259" key="1">
    <source>
        <dbReference type="PROSITE" id="PS50206"/>
    </source>
</evidence>
<dbReference type="Proteomes" id="UP000838100">
    <property type="component" value="Unassembled WGS sequence"/>
</dbReference>
<sequence length="121" mass="13188">MIAIEQGPQRWSVLVAIIFTAMMAVVALPAQAEPDLWIDVRTAEEFDRGHVAQAVNIPFDVIADHIAAVSPDKQAEIYLYCRSGRRSGIALKTLQDLGYSKVTNVGGLTDAQALEQRLLAP</sequence>
<name>A0ABM9ADB1_9GAMM</name>
<accession>A0ABM9ADB1</accession>
<dbReference type="Gene3D" id="3.40.250.10">
    <property type="entry name" value="Rhodanese-like domain"/>
    <property type="match status" value="1"/>
</dbReference>
<comment type="caution">
    <text evidence="2">The sequence shown here is derived from an EMBL/GenBank/DDBJ whole genome shotgun (WGS) entry which is preliminary data.</text>
</comment>
<dbReference type="InterPro" id="IPR001763">
    <property type="entry name" value="Rhodanese-like_dom"/>
</dbReference>
<evidence type="ECO:0000313" key="2">
    <source>
        <dbReference type="EMBL" id="CAH0991191.1"/>
    </source>
</evidence>
<dbReference type="SMART" id="SM00450">
    <property type="entry name" value="RHOD"/>
    <property type="match status" value="1"/>
</dbReference>
<gene>
    <name evidence="2" type="ORF">SIN8267_01293</name>
</gene>
<proteinExistence type="predicted"/>
<protein>
    <recommendedName>
        <fullName evidence="1">Rhodanese domain-containing protein</fullName>
    </recommendedName>
</protein>
<dbReference type="PROSITE" id="PS50206">
    <property type="entry name" value="RHODANESE_3"/>
    <property type="match status" value="1"/>
</dbReference>
<dbReference type="Pfam" id="PF00581">
    <property type="entry name" value="Rhodanese"/>
    <property type="match status" value="1"/>
</dbReference>
<dbReference type="InterPro" id="IPR036873">
    <property type="entry name" value="Rhodanese-like_dom_sf"/>
</dbReference>
<dbReference type="EMBL" id="CAKLPX010000001">
    <property type="protein sequence ID" value="CAH0991191.1"/>
    <property type="molecule type" value="Genomic_DNA"/>
</dbReference>
<evidence type="ECO:0000313" key="3">
    <source>
        <dbReference type="Proteomes" id="UP000838100"/>
    </source>
</evidence>
<dbReference type="RefSeq" id="WP_237443848.1">
    <property type="nucleotide sequence ID" value="NZ_CAKLPX010000001.1"/>
</dbReference>
<dbReference type="PANTHER" id="PTHR45431:SF3">
    <property type="entry name" value="RHODANESE-LIKE DOMAIN-CONTAINING PROTEIN 15, CHLOROPLASTIC"/>
    <property type="match status" value="1"/>
</dbReference>
<organism evidence="2 3">
    <name type="scientific">Sinobacterium norvegicum</name>
    <dbReference type="NCBI Taxonomy" id="1641715"/>
    <lineage>
        <taxon>Bacteria</taxon>
        <taxon>Pseudomonadati</taxon>
        <taxon>Pseudomonadota</taxon>
        <taxon>Gammaproteobacteria</taxon>
        <taxon>Cellvibrionales</taxon>
        <taxon>Spongiibacteraceae</taxon>
        <taxon>Sinobacterium</taxon>
    </lineage>
</organism>
<dbReference type="InterPro" id="IPR052367">
    <property type="entry name" value="Thiosulfate_ST/Rhodanese-like"/>
</dbReference>
<reference evidence="2" key="1">
    <citation type="submission" date="2021-12" db="EMBL/GenBank/DDBJ databases">
        <authorList>
            <person name="Rodrigo-Torres L."/>
            <person name="Arahal R. D."/>
            <person name="Lucena T."/>
        </authorList>
    </citation>
    <scope>NUCLEOTIDE SEQUENCE</scope>
    <source>
        <strain evidence="2">CECT 8267</strain>
    </source>
</reference>
<dbReference type="PANTHER" id="PTHR45431">
    <property type="entry name" value="RHODANESE-LIKE DOMAIN-CONTAINING PROTEIN 15, CHLOROPLASTIC"/>
    <property type="match status" value="1"/>
</dbReference>